<proteinExistence type="predicted"/>
<accession>A0A699XHP5</accession>
<protein>
    <submittedName>
        <fullName evidence="1">Uncharacterized protein</fullName>
    </submittedName>
</protein>
<reference evidence="1" key="1">
    <citation type="journal article" date="2019" name="Sci. Rep.">
        <title>Draft genome of Tanacetum cinerariifolium, the natural source of mosquito coil.</title>
        <authorList>
            <person name="Yamashiro T."/>
            <person name="Shiraishi A."/>
            <person name="Satake H."/>
            <person name="Nakayama K."/>
        </authorList>
    </citation>
    <scope>NUCLEOTIDE SEQUENCE</scope>
</reference>
<feature type="non-terminal residue" evidence="1">
    <location>
        <position position="1"/>
    </location>
</feature>
<comment type="caution">
    <text evidence="1">The sequence shown here is derived from an EMBL/GenBank/DDBJ whole genome shotgun (WGS) entry which is preliminary data.</text>
</comment>
<sequence length="58" mass="6585">HLKKVGTSQRIKSSDDMEDIFNQWRMIDDLDKGIELVVDQVKDADTAETEGRHAAEQA</sequence>
<name>A0A699XHP5_TANCI</name>
<organism evidence="1">
    <name type="scientific">Tanacetum cinerariifolium</name>
    <name type="common">Dalmatian daisy</name>
    <name type="synonym">Chrysanthemum cinerariifolium</name>
    <dbReference type="NCBI Taxonomy" id="118510"/>
    <lineage>
        <taxon>Eukaryota</taxon>
        <taxon>Viridiplantae</taxon>
        <taxon>Streptophyta</taxon>
        <taxon>Embryophyta</taxon>
        <taxon>Tracheophyta</taxon>
        <taxon>Spermatophyta</taxon>
        <taxon>Magnoliopsida</taxon>
        <taxon>eudicotyledons</taxon>
        <taxon>Gunneridae</taxon>
        <taxon>Pentapetalae</taxon>
        <taxon>asterids</taxon>
        <taxon>campanulids</taxon>
        <taxon>Asterales</taxon>
        <taxon>Asteraceae</taxon>
        <taxon>Asteroideae</taxon>
        <taxon>Anthemideae</taxon>
        <taxon>Anthemidinae</taxon>
        <taxon>Tanacetum</taxon>
    </lineage>
</organism>
<dbReference type="EMBL" id="BKCJ011855949">
    <property type="protein sequence ID" value="GFD58683.1"/>
    <property type="molecule type" value="Genomic_DNA"/>
</dbReference>
<gene>
    <name evidence="1" type="ORF">Tci_930652</name>
</gene>
<evidence type="ECO:0000313" key="1">
    <source>
        <dbReference type="EMBL" id="GFD58683.1"/>
    </source>
</evidence>
<feature type="non-terminal residue" evidence="1">
    <location>
        <position position="58"/>
    </location>
</feature>
<dbReference type="AlphaFoldDB" id="A0A699XHP5"/>